<comment type="caution">
    <text evidence="2">The sequence shown here is derived from an EMBL/GenBank/DDBJ whole genome shotgun (WGS) entry which is preliminary data.</text>
</comment>
<dbReference type="InterPro" id="IPR000182">
    <property type="entry name" value="GNAT_dom"/>
</dbReference>
<proteinExistence type="predicted"/>
<organism evidence="2 3">
    <name type="scientific">Mycolicibacterium arenosum</name>
    <dbReference type="NCBI Taxonomy" id="2952157"/>
    <lineage>
        <taxon>Bacteria</taxon>
        <taxon>Bacillati</taxon>
        <taxon>Actinomycetota</taxon>
        <taxon>Actinomycetes</taxon>
        <taxon>Mycobacteriales</taxon>
        <taxon>Mycobacteriaceae</taxon>
        <taxon>Mycolicibacterium</taxon>
    </lineage>
</organism>
<dbReference type="PANTHER" id="PTHR43792">
    <property type="entry name" value="GNAT FAMILY, PUTATIVE (AFU_ORTHOLOGUE AFUA_3G00765)-RELATED-RELATED"/>
    <property type="match status" value="1"/>
</dbReference>
<evidence type="ECO:0000313" key="3">
    <source>
        <dbReference type="Proteomes" id="UP001651690"/>
    </source>
</evidence>
<dbReference type="EMBL" id="JANDBD010000003">
    <property type="protein sequence ID" value="MCP9272388.1"/>
    <property type="molecule type" value="Genomic_DNA"/>
</dbReference>
<dbReference type="Pfam" id="PF13302">
    <property type="entry name" value="Acetyltransf_3"/>
    <property type="match status" value="1"/>
</dbReference>
<gene>
    <name evidence="2" type="ORF">NM203_09335</name>
</gene>
<dbReference type="SUPFAM" id="SSF55729">
    <property type="entry name" value="Acyl-CoA N-acyltransferases (Nat)"/>
    <property type="match status" value="1"/>
</dbReference>
<dbReference type="InterPro" id="IPR016181">
    <property type="entry name" value="Acyl_CoA_acyltransferase"/>
</dbReference>
<feature type="domain" description="N-acetyltransferase" evidence="1">
    <location>
        <begin position="3"/>
        <end position="161"/>
    </location>
</feature>
<dbReference type="PROSITE" id="PS51186">
    <property type="entry name" value="GNAT"/>
    <property type="match status" value="1"/>
</dbReference>
<protein>
    <submittedName>
        <fullName evidence="2">GNAT family N-acetyltransferase</fullName>
    </submittedName>
</protein>
<sequence>MTFAIAPATADDLEAFQRDPAEFAARIDSPVPVGWPEFPEAFEFTVDKLRESPAEADWWMHLFFDDGLLVGSGGFVGPPDDGVVEIGYEIAPELRGRGYATAAARAMVAKAVAAGVHTVIAHTMPEENPSTGVLRKLGFRHTGEATDPDEGSVWKWELAVP</sequence>
<dbReference type="Proteomes" id="UP001651690">
    <property type="component" value="Unassembled WGS sequence"/>
</dbReference>
<evidence type="ECO:0000259" key="1">
    <source>
        <dbReference type="PROSITE" id="PS51186"/>
    </source>
</evidence>
<dbReference type="PANTHER" id="PTHR43792:SF13">
    <property type="entry name" value="ACETYLTRANSFERASE"/>
    <property type="match status" value="1"/>
</dbReference>
<dbReference type="Gene3D" id="3.40.630.30">
    <property type="match status" value="1"/>
</dbReference>
<name>A0ABT1LZQ4_9MYCO</name>
<accession>A0ABT1LZQ4</accession>
<keyword evidence="3" id="KW-1185">Reference proteome</keyword>
<dbReference type="RefSeq" id="WP_255059569.1">
    <property type="nucleotide sequence ID" value="NZ_JANDBD010000003.1"/>
</dbReference>
<dbReference type="InterPro" id="IPR051531">
    <property type="entry name" value="N-acetyltransferase"/>
</dbReference>
<evidence type="ECO:0000313" key="2">
    <source>
        <dbReference type="EMBL" id="MCP9272388.1"/>
    </source>
</evidence>
<reference evidence="2 3" key="1">
    <citation type="submission" date="2022-06" db="EMBL/GenBank/DDBJ databases">
        <title>Mycolicibacterium sp. CAU 1645 isolated from seawater.</title>
        <authorList>
            <person name="Kim W."/>
        </authorList>
    </citation>
    <scope>NUCLEOTIDE SEQUENCE [LARGE SCALE GENOMIC DNA]</scope>
    <source>
        <strain evidence="2 3">CAU 1645</strain>
    </source>
</reference>